<evidence type="ECO:0000313" key="1">
    <source>
        <dbReference type="EnsemblMetazoa" id="GAUT048934-PA"/>
    </source>
</evidence>
<accession>A0A1A9VVE8</accession>
<evidence type="ECO:0000313" key="2">
    <source>
        <dbReference type="Proteomes" id="UP000078200"/>
    </source>
</evidence>
<protein>
    <submittedName>
        <fullName evidence="1">Uncharacterized protein</fullName>
    </submittedName>
</protein>
<dbReference type="VEuPathDB" id="VectorBase:GAUT048934"/>
<name>A0A1A9VVE8_GLOAU</name>
<organism evidence="1 2">
    <name type="scientific">Glossina austeni</name>
    <name type="common">Savannah tsetse fly</name>
    <dbReference type="NCBI Taxonomy" id="7395"/>
    <lineage>
        <taxon>Eukaryota</taxon>
        <taxon>Metazoa</taxon>
        <taxon>Ecdysozoa</taxon>
        <taxon>Arthropoda</taxon>
        <taxon>Hexapoda</taxon>
        <taxon>Insecta</taxon>
        <taxon>Pterygota</taxon>
        <taxon>Neoptera</taxon>
        <taxon>Endopterygota</taxon>
        <taxon>Diptera</taxon>
        <taxon>Brachycera</taxon>
        <taxon>Muscomorpha</taxon>
        <taxon>Hippoboscoidea</taxon>
        <taxon>Glossinidae</taxon>
        <taxon>Glossina</taxon>
    </lineage>
</organism>
<proteinExistence type="predicted"/>
<dbReference type="Proteomes" id="UP000078200">
    <property type="component" value="Unassembled WGS sequence"/>
</dbReference>
<sequence>MACLGTSGRQGLFVAVGTRCYRNQKFLCQLFLQNNGNSNKISNRQSVVGDGDGDGAFTDDGAITISKLLLNGNNTSASALSYGSTSTRYPVQKRHFHLLTNTTVPVAAACSANKDYSIMMVICRLSRITIPLTLIFKGICLIANSSQRYFIAWIVSFMVLISYIPI</sequence>
<keyword evidence="2" id="KW-1185">Reference proteome</keyword>
<dbReference type="EnsemblMetazoa" id="GAUT048934-RA">
    <property type="protein sequence ID" value="GAUT048934-PA"/>
    <property type="gene ID" value="GAUT048934"/>
</dbReference>
<reference evidence="1" key="1">
    <citation type="submission" date="2020-05" db="UniProtKB">
        <authorList>
            <consortium name="EnsemblMetazoa"/>
        </authorList>
    </citation>
    <scope>IDENTIFICATION</scope>
    <source>
        <strain evidence="1">TTRI</strain>
    </source>
</reference>
<dbReference type="AlphaFoldDB" id="A0A1A9VVE8"/>